<dbReference type="Proteomes" id="UP001186974">
    <property type="component" value="Unassembled WGS sequence"/>
</dbReference>
<evidence type="ECO:0000313" key="1">
    <source>
        <dbReference type="EMBL" id="KAK3065437.1"/>
    </source>
</evidence>
<dbReference type="EMBL" id="JAWDJW010006336">
    <property type="protein sequence ID" value="KAK3065437.1"/>
    <property type="molecule type" value="Genomic_DNA"/>
</dbReference>
<protein>
    <submittedName>
        <fullName evidence="1">Uncharacterized protein</fullName>
    </submittedName>
</protein>
<gene>
    <name evidence="1" type="ORF">LTS18_009280</name>
</gene>
<name>A0ACC3DD22_9PEZI</name>
<sequence length="1007" mass="111551">MDTYLNGAPNLTGHNDRNNPHTNPSTHTLPPISGALPYPYPQQNGPSSSTPHLPTSTPGYSNGLTQGTRQPPPLPRSYSQPTSQYPYSQPPFPQSSTALAHPYTVASSPVPGGLRDLHPRLPEGLSAPPQYQQPQTQPLPGSYLGGHDQEPTHVVGQQGRRGVLPSAPGKAAPGTTKTVPQKDAEGKYPCPHCNKSYQHAKHLKRHLLRHTGDRPYQCKLCKDTFSRSDILKRHFQKCSVRRGVTGDLDHLEGSRAHQNRNRLSVGNSNDQTFQNNANTQPSFDNRVPSNSLMGMPSMLQQNGMYSDGLPAIRSRANSLLQQGQNHAENRRSMSSLDHITSSRNSFDESSGYQTPTTLPPNFGQSLSSYALQSSQPGQTAQYAQHYGYTAPASLPEYHAEQQVKSEDHSNMIYNRNNAADMGSSSENNIGWNQPYQPSEPSQFMYTANSAHPAGSAKPETDMMSNSIPTPGGGHTPDGMFGGIYTNTSSFSGGQIFDTWDMGQPWENKANALLSFCFPEGYARSEIDLHNESRLRSILTADNVKHFVECFWNWEAHWPTTHRSTFNPVHADHSLVLAMICVGAVYSERMIVNDVRWLMELVKAAMYRSSQLLNLSNGQRYGSDDYGVGAKSVEEIQALLLLQALFTWHGNQAQRHQARGEFWRVAVAARQSGIFNPARPGDPLFSILHQPGPVPDRQELQAWTWESWVEQEKRARVVFLIYLLDAALVMFFNCQPQLDAKEIGWTLPADDAAWEANNASECADALGINGGPAQVNNITGDRRLKQIDFRTALGALSNPSQASAFQQGMTNIYSKFILIHALHVNVWNAQRQAPSATALNNYGGFGSSGPSTPISQHEWIENNSSGRATPTEGAQGQYAHGHHQMLRAINNALGKWKYVWDLDVSVQYPYSQVSKREGFCRDGIHFFHLAQQFIASTRPSDWSLPPDARFTQVMALLKRIKTSVRQNQEVRGLETGSIGRLDDNYGDESYGIKDLTLDMKLLFVPLSQ</sequence>
<evidence type="ECO:0000313" key="2">
    <source>
        <dbReference type="Proteomes" id="UP001186974"/>
    </source>
</evidence>
<proteinExistence type="predicted"/>
<accession>A0ACC3DD22</accession>
<keyword evidence="2" id="KW-1185">Reference proteome</keyword>
<reference evidence="1" key="1">
    <citation type="submission" date="2024-09" db="EMBL/GenBank/DDBJ databases">
        <title>Black Yeasts Isolated from many extreme environments.</title>
        <authorList>
            <person name="Coleine C."/>
            <person name="Stajich J.E."/>
            <person name="Selbmann L."/>
        </authorList>
    </citation>
    <scope>NUCLEOTIDE SEQUENCE</scope>
    <source>
        <strain evidence="1">CCFEE 5737</strain>
    </source>
</reference>
<comment type="caution">
    <text evidence="1">The sequence shown here is derived from an EMBL/GenBank/DDBJ whole genome shotgun (WGS) entry which is preliminary data.</text>
</comment>
<organism evidence="1 2">
    <name type="scientific">Coniosporium uncinatum</name>
    <dbReference type="NCBI Taxonomy" id="93489"/>
    <lineage>
        <taxon>Eukaryota</taxon>
        <taxon>Fungi</taxon>
        <taxon>Dikarya</taxon>
        <taxon>Ascomycota</taxon>
        <taxon>Pezizomycotina</taxon>
        <taxon>Dothideomycetes</taxon>
        <taxon>Dothideomycetes incertae sedis</taxon>
        <taxon>Coniosporium</taxon>
    </lineage>
</organism>